<comment type="caution">
    <text evidence="1">The sequence shown here is derived from an EMBL/GenBank/DDBJ whole genome shotgun (WGS) entry which is preliminary data.</text>
</comment>
<reference evidence="1" key="1">
    <citation type="submission" date="2022-08" db="EMBL/GenBank/DDBJ databases">
        <authorList>
            <person name="Kallberg Y."/>
            <person name="Tangrot J."/>
            <person name="Rosling A."/>
        </authorList>
    </citation>
    <scope>NUCLEOTIDE SEQUENCE</scope>
    <source>
        <strain evidence="1">Wild A</strain>
    </source>
</reference>
<name>A0A9W4WY19_9GLOM</name>
<dbReference type="OrthoDB" id="2387970at2759"/>
<protein>
    <submittedName>
        <fullName evidence="1">15211_t:CDS:1</fullName>
    </submittedName>
</protein>
<gene>
    <name evidence="1" type="ORF">FWILDA_LOCUS5407</name>
</gene>
<proteinExistence type="predicted"/>
<keyword evidence="2" id="KW-1185">Reference proteome</keyword>
<dbReference type="AlphaFoldDB" id="A0A9W4WY19"/>
<dbReference type="EMBL" id="CAMKVN010000895">
    <property type="protein sequence ID" value="CAI2172095.1"/>
    <property type="molecule type" value="Genomic_DNA"/>
</dbReference>
<organism evidence="1 2">
    <name type="scientific">Funneliformis geosporum</name>
    <dbReference type="NCBI Taxonomy" id="1117311"/>
    <lineage>
        <taxon>Eukaryota</taxon>
        <taxon>Fungi</taxon>
        <taxon>Fungi incertae sedis</taxon>
        <taxon>Mucoromycota</taxon>
        <taxon>Glomeromycotina</taxon>
        <taxon>Glomeromycetes</taxon>
        <taxon>Glomerales</taxon>
        <taxon>Glomeraceae</taxon>
        <taxon>Funneliformis</taxon>
    </lineage>
</organism>
<dbReference type="Proteomes" id="UP001153678">
    <property type="component" value="Unassembled WGS sequence"/>
</dbReference>
<evidence type="ECO:0000313" key="1">
    <source>
        <dbReference type="EMBL" id="CAI2172095.1"/>
    </source>
</evidence>
<accession>A0A9W4WY19</accession>
<sequence length="46" mass="5326">MIQSIWDDSIRPRYFFGTDNADEIEAILSDTESHSLHEFIDGDKPL</sequence>
<evidence type="ECO:0000313" key="2">
    <source>
        <dbReference type="Proteomes" id="UP001153678"/>
    </source>
</evidence>